<evidence type="ECO:0000256" key="6">
    <source>
        <dbReference type="ARBA" id="ARBA00023002"/>
    </source>
</evidence>
<dbReference type="CDD" id="cd08297">
    <property type="entry name" value="CAD3"/>
    <property type="match status" value="1"/>
</dbReference>
<reference evidence="10" key="1">
    <citation type="submission" date="2021-02" db="EMBL/GenBank/DDBJ databases">
        <authorList>
            <person name="Nowell W R."/>
        </authorList>
    </citation>
    <scope>NUCLEOTIDE SEQUENCE</scope>
</reference>
<dbReference type="FunFam" id="3.90.180.10:FF:000002">
    <property type="entry name" value="Alcohol dehydrogenase AdhP"/>
    <property type="match status" value="1"/>
</dbReference>
<dbReference type="Gene3D" id="3.90.180.10">
    <property type="entry name" value="Medium-chain alcohol dehydrogenases, catalytic domain"/>
    <property type="match status" value="1"/>
</dbReference>
<dbReference type="NCBIfam" id="NF006940">
    <property type="entry name" value="PRK09422.1"/>
    <property type="match status" value="1"/>
</dbReference>
<dbReference type="InterPro" id="IPR036291">
    <property type="entry name" value="NAD(P)-bd_dom_sf"/>
</dbReference>
<dbReference type="Proteomes" id="UP000663828">
    <property type="component" value="Unassembled WGS sequence"/>
</dbReference>
<proteinExistence type="inferred from homology"/>
<keyword evidence="5 8" id="KW-0862">Zinc</keyword>
<dbReference type="InterPro" id="IPR011032">
    <property type="entry name" value="GroES-like_sf"/>
</dbReference>
<evidence type="ECO:0000313" key="12">
    <source>
        <dbReference type="Proteomes" id="UP000663828"/>
    </source>
</evidence>
<comment type="caution">
    <text evidence="10">The sequence shown here is derived from an EMBL/GenBank/DDBJ whole genome shotgun (WGS) entry which is preliminary data.</text>
</comment>
<keyword evidence="12" id="KW-1185">Reference proteome</keyword>
<dbReference type="Pfam" id="PF00107">
    <property type="entry name" value="ADH_zinc_N"/>
    <property type="match status" value="1"/>
</dbReference>
<dbReference type="PANTHER" id="PTHR42940">
    <property type="entry name" value="ALCOHOL DEHYDROGENASE 1-RELATED"/>
    <property type="match status" value="1"/>
</dbReference>
<dbReference type="AlphaFoldDB" id="A0A813NR28"/>
<evidence type="ECO:0000256" key="3">
    <source>
        <dbReference type="ARBA" id="ARBA00013190"/>
    </source>
</evidence>
<comment type="cofactor">
    <cofactor evidence="1 8">
        <name>Zn(2+)</name>
        <dbReference type="ChEBI" id="CHEBI:29105"/>
    </cofactor>
</comment>
<evidence type="ECO:0000256" key="4">
    <source>
        <dbReference type="ARBA" id="ARBA00022723"/>
    </source>
</evidence>
<dbReference type="PANTHER" id="PTHR42940:SF8">
    <property type="entry name" value="VACUOLAR PROTEIN SORTING-ASSOCIATED PROTEIN 11"/>
    <property type="match status" value="1"/>
</dbReference>
<keyword evidence="7" id="KW-0520">NAD</keyword>
<keyword evidence="4 8" id="KW-0479">Metal-binding</keyword>
<dbReference type="EMBL" id="CAJNOJ010000004">
    <property type="protein sequence ID" value="CAF0739334.1"/>
    <property type="molecule type" value="Genomic_DNA"/>
</dbReference>
<evidence type="ECO:0000256" key="5">
    <source>
        <dbReference type="ARBA" id="ARBA00022833"/>
    </source>
</evidence>
<evidence type="ECO:0000256" key="1">
    <source>
        <dbReference type="ARBA" id="ARBA00001947"/>
    </source>
</evidence>
<gene>
    <name evidence="10" type="ORF">EDS130_LOCUS1625</name>
    <name evidence="11" type="ORF">XAT740_LOCUS7438</name>
</gene>
<comment type="similarity">
    <text evidence="2 8">Belongs to the zinc-containing alcohol dehydrogenase family.</text>
</comment>
<protein>
    <recommendedName>
        <fullName evidence="3">alcohol dehydrogenase</fullName>
        <ecNumber evidence="3">1.1.1.1</ecNumber>
    </recommendedName>
</protein>
<dbReference type="InterPro" id="IPR013154">
    <property type="entry name" value="ADH-like_N"/>
</dbReference>
<evidence type="ECO:0000313" key="13">
    <source>
        <dbReference type="Proteomes" id="UP000663852"/>
    </source>
</evidence>
<dbReference type="InterPro" id="IPR013149">
    <property type="entry name" value="ADH-like_C"/>
</dbReference>
<dbReference type="FunFam" id="3.40.50.720:FF:000039">
    <property type="entry name" value="Alcohol dehydrogenase AdhP"/>
    <property type="match status" value="1"/>
</dbReference>
<evidence type="ECO:0000259" key="9">
    <source>
        <dbReference type="SMART" id="SM00829"/>
    </source>
</evidence>
<evidence type="ECO:0000256" key="2">
    <source>
        <dbReference type="ARBA" id="ARBA00008072"/>
    </source>
</evidence>
<dbReference type="Gene3D" id="3.40.50.720">
    <property type="entry name" value="NAD(P)-binding Rossmann-like Domain"/>
    <property type="match status" value="1"/>
</dbReference>
<dbReference type="GO" id="GO:0004022">
    <property type="term" value="F:alcohol dehydrogenase (NAD+) activity"/>
    <property type="evidence" value="ECO:0007669"/>
    <property type="project" value="UniProtKB-EC"/>
</dbReference>
<dbReference type="EC" id="1.1.1.1" evidence="3"/>
<dbReference type="SUPFAM" id="SSF51735">
    <property type="entry name" value="NAD(P)-binding Rossmann-fold domains"/>
    <property type="match status" value="1"/>
</dbReference>
<organism evidence="10 13">
    <name type="scientific">Adineta ricciae</name>
    <name type="common">Rotifer</name>
    <dbReference type="NCBI Taxonomy" id="249248"/>
    <lineage>
        <taxon>Eukaryota</taxon>
        <taxon>Metazoa</taxon>
        <taxon>Spiralia</taxon>
        <taxon>Gnathifera</taxon>
        <taxon>Rotifera</taxon>
        <taxon>Eurotatoria</taxon>
        <taxon>Bdelloidea</taxon>
        <taxon>Adinetida</taxon>
        <taxon>Adinetidae</taxon>
        <taxon>Adineta</taxon>
    </lineage>
</organism>
<evidence type="ECO:0000256" key="7">
    <source>
        <dbReference type="ARBA" id="ARBA00023027"/>
    </source>
</evidence>
<evidence type="ECO:0000313" key="10">
    <source>
        <dbReference type="EMBL" id="CAF0739334.1"/>
    </source>
</evidence>
<dbReference type="GO" id="GO:0008270">
    <property type="term" value="F:zinc ion binding"/>
    <property type="evidence" value="ECO:0007669"/>
    <property type="project" value="InterPro"/>
</dbReference>
<feature type="domain" description="Enoyl reductase (ER)" evidence="9">
    <location>
        <begin position="11"/>
        <end position="337"/>
    </location>
</feature>
<dbReference type="InterPro" id="IPR020843">
    <property type="entry name" value="ER"/>
</dbReference>
<dbReference type="Pfam" id="PF08240">
    <property type="entry name" value="ADH_N"/>
    <property type="match status" value="1"/>
</dbReference>
<dbReference type="PROSITE" id="PS00059">
    <property type="entry name" value="ADH_ZINC"/>
    <property type="match status" value="1"/>
</dbReference>
<sequence length="342" mass="36899">MKAAVVTAFKKPLEIKQVEIPKPGPNDVVIKNIACGVCHTDLHAAHGDWDVKPELPRIPGHEGIGEIVELGSMVGNHLKKGDIIGVPWLHATCLHCEYCLTGRETLCKQQTNSGYSVDGCFAEYALMDANFAVKLPEGMDPYKSAPLYCAGVTVYKALKVSQVRPGEWVSIVGVGGLGSVAVKYAVAMGMRVATVVAPNDKTAVSLSKEMGAEEVFDGPPDQHGKWMQEKIGGVHAAVITVPIVAAFEQAFQSVRRGGRVVAVALPNGKMAVPIVDCVLGGIELVGSIVGTRKDLQECLEIAKHHNIECKVQKRKIEDINEIFEDMLHYRISGRVVLDFTAK</sequence>
<keyword evidence="6" id="KW-0560">Oxidoreductase</keyword>
<evidence type="ECO:0000256" key="8">
    <source>
        <dbReference type="RuleBase" id="RU361277"/>
    </source>
</evidence>
<evidence type="ECO:0000313" key="11">
    <source>
        <dbReference type="EMBL" id="CAF0889581.1"/>
    </source>
</evidence>
<dbReference type="SUPFAM" id="SSF50129">
    <property type="entry name" value="GroES-like"/>
    <property type="match status" value="1"/>
</dbReference>
<name>A0A813NR28_ADIRI</name>
<accession>A0A813NR28</accession>
<dbReference type="EMBL" id="CAJNOR010000355">
    <property type="protein sequence ID" value="CAF0889581.1"/>
    <property type="molecule type" value="Genomic_DNA"/>
</dbReference>
<dbReference type="Proteomes" id="UP000663852">
    <property type="component" value="Unassembled WGS sequence"/>
</dbReference>
<dbReference type="SMART" id="SM00829">
    <property type="entry name" value="PKS_ER"/>
    <property type="match status" value="1"/>
</dbReference>
<dbReference type="InterPro" id="IPR002328">
    <property type="entry name" value="ADH_Zn_CS"/>
</dbReference>
<dbReference type="OrthoDB" id="3941538at2759"/>